<dbReference type="GeneTree" id="ENSGT01150000286909"/>
<dbReference type="PROSITE" id="PS50878">
    <property type="entry name" value="RT_POL"/>
    <property type="match status" value="1"/>
</dbReference>
<protein>
    <recommendedName>
        <fullName evidence="1">Reverse transcriptase domain-containing protein</fullName>
    </recommendedName>
</protein>
<dbReference type="Proteomes" id="UP000694548">
    <property type="component" value="Chromosome sgr01"/>
</dbReference>
<name>A0A8C6KSN9_NOTFU</name>
<dbReference type="AlphaFoldDB" id="A0A8C6KSN9"/>
<dbReference type="SUPFAM" id="SSF56672">
    <property type="entry name" value="DNA/RNA polymerases"/>
    <property type="match status" value="1"/>
</dbReference>
<dbReference type="CDD" id="cd01650">
    <property type="entry name" value="RT_nLTR_like"/>
    <property type="match status" value="1"/>
</dbReference>
<reference evidence="2" key="3">
    <citation type="submission" date="2025-09" db="UniProtKB">
        <authorList>
            <consortium name="Ensembl"/>
        </authorList>
    </citation>
    <scope>IDENTIFICATION</scope>
</reference>
<dbReference type="Ensembl" id="ENSNFUT00015007273.1">
    <property type="protein sequence ID" value="ENSNFUP00015006914.1"/>
    <property type="gene ID" value="ENSNFUG00015003423.1"/>
</dbReference>
<evidence type="ECO:0000313" key="3">
    <source>
        <dbReference type="Proteomes" id="UP000694548"/>
    </source>
</evidence>
<dbReference type="InterPro" id="IPR043502">
    <property type="entry name" value="DNA/RNA_pol_sf"/>
</dbReference>
<feature type="domain" description="Reverse transcriptase" evidence="1">
    <location>
        <begin position="33"/>
        <end position="304"/>
    </location>
</feature>
<dbReference type="PANTHER" id="PTHR33332">
    <property type="entry name" value="REVERSE TRANSCRIPTASE DOMAIN-CONTAINING PROTEIN"/>
    <property type="match status" value="1"/>
</dbReference>
<proteinExistence type="predicted"/>
<sequence length="413" mass="46030">MLPAGSSVDCLSAKLVHDSVSALSPALMNIFNISLSTGVSPMVFKDVAVQPILKKPGLDRTIYENFHPISKVPFLSRALEKIVHGQISAHMNSNSLLDVFQSAFRPRHSTQSALIRVLNDILVASDSGSRVRLPQLDLSAAFDTVDHHIFLDRLGSWVGVTGVAHQWFYSYQSNRSISVQIGDCASSCLPLPWGVPQGSILGPLLFSIYLLPLGKILNQHGLSYHIYTDDCKLYIAMDEENAGSRLAACLDDVKGWLASNFLKLNERKTESIIFESHNHHGSHPVCDLSTLNPKQCVTSLGVKLDPELSMAPQINSVVRSCFYQLRHLTRLRQILKRRHVESVIHAFITSHLDYANTLLVGAPVSALNWLQVIQNAATRFLTNMHQHSHITPVLELLHWLPVIFRVQFKLFCI</sequence>
<evidence type="ECO:0000313" key="2">
    <source>
        <dbReference type="Ensembl" id="ENSNFUP00015006914.1"/>
    </source>
</evidence>
<evidence type="ECO:0000259" key="1">
    <source>
        <dbReference type="PROSITE" id="PS50878"/>
    </source>
</evidence>
<keyword evidence="3" id="KW-1185">Reference proteome</keyword>
<accession>A0A8C6KSN9</accession>
<organism evidence="2 3">
    <name type="scientific">Nothobranchius furzeri</name>
    <name type="common">Turquoise killifish</name>
    <dbReference type="NCBI Taxonomy" id="105023"/>
    <lineage>
        <taxon>Eukaryota</taxon>
        <taxon>Metazoa</taxon>
        <taxon>Chordata</taxon>
        <taxon>Craniata</taxon>
        <taxon>Vertebrata</taxon>
        <taxon>Euteleostomi</taxon>
        <taxon>Actinopterygii</taxon>
        <taxon>Neopterygii</taxon>
        <taxon>Teleostei</taxon>
        <taxon>Neoteleostei</taxon>
        <taxon>Acanthomorphata</taxon>
        <taxon>Ovalentaria</taxon>
        <taxon>Atherinomorphae</taxon>
        <taxon>Cyprinodontiformes</taxon>
        <taxon>Nothobranchiidae</taxon>
        <taxon>Nothobranchius</taxon>
    </lineage>
</organism>
<dbReference type="Pfam" id="PF00078">
    <property type="entry name" value="RVT_1"/>
    <property type="match status" value="1"/>
</dbReference>
<dbReference type="InterPro" id="IPR000477">
    <property type="entry name" value="RT_dom"/>
</dbReference>
<reference evidence="2" key="2">
    <citation type="submission" date="2025-08" db="UniProtKB">
        <authorList>
            <consortium name="Ensembl"/>
        </authorList>
    </citation>
    <scope>IDENTIFICATION</scope>
</reference>
<reference evidence="2" key="1">
    <citation type="submission" date="2014-08" db="EMBL/GenBank/DDBJ databases">
        <authorList>
            <person name="Senf B."/>
            <person name="Petzold A."/>
            <person name="Downie B.R."/>
            <person name="Koch P."/>
            <person name="Platzer M."/>
        </authorList>
    </citation>
    <scope>NUCLEOTIDE SEQUENCE [LARGE SCALE GENOMIC DNA]</scope>
    <source>
        <strain evidence="2">GRZ</strain>
    </source>
</reference>